<feature type="transmembrane region" description="Helical" evidence="1">
    <location>
        <begin position="118"/>
        <end position="140"/>
    </location>
</feature>
<evidence type="ECO:0000313" key="2">
    <source>
        <dbReference type="EMBL" id="CAG7733715.1"/>
    </source>
</evidence>
<accession>A0A8J2P6F9</accession>
<reference evidence="2" key="1">
    <citation type="submission" date="2021-06" db="EMBL/GenBank/DDBJ databases">
        <authorList>
            <person name="Hodson N. C."/>
            <person name="Mongue J. A."/>
            <person name="Jaron S. K."/>
        </authorList>
    </citation>
    <scope>NUCLEOTIDE SEQUENCE</scope>
</reference>
<feature type="transmembrane region" description="Helical" evidence="1">
    <location>
        <begin position="147"/>
        <end position="170"/>
    </location>
</feature>
<proteinExistence type="predicted"/>
<organism evidence="2 3">
    <name type="scientific">Allacma fusca</name>
    <dbReference type="NCBI Taxonomy" id="39272"/>
    <lineage>
        <taxon>Eukaryota</taxon>
        <taxon>Metazoa</taxon>
        <taxon>Ecdysozoa</taxon>
        <taxon>Arthropoda</taxon>
        <taxon>Hexapoda</taxon>
        <taxon>Collembola</taxon>
        <taxon>Symphypleona</taxon>
        <taxon>Sminthuridae</taxon>
        <taxon>Allacma</taxon>
    </lineage>
</organism>
<dbReference type="EMBL" id="CAJVCH010254241">
    <property type="protein sequence ID" value="CAG7733715.1"/>
    <property type="molecule type" value="Genomic_DNA"/>
</dbReference>
<keyword evidence="1" id="KW-1133">Transmembrane helix</keyword>
<keyword evidence="1" id="KW-0472">Membrane</keyword>
<evidence type="ECO:0000256" key="1">
    <source>
        <dbReference type="SAM" id="Phobius"/>
    </source>
</evidence>
<feature type="transmembrane region" description="Helical" evidence="1">
    <location>
        <begin position="44"/>
        <end position="66"/>
    </location>
</feature>
<evidence type="ECO:0000313" key="3">
    <source>
        <dbReference type="Proteomes" id="UP000708208"/>
    </source>
</evidence>
<feature type="transmembrane region" description="Helical" evidence="1">
    <location>
        <begin position="12"/>
        <end position="32"/>
    </location>
</feature>
<sequence length="252" mass="28638">MLVIFLPMCVYTIVVLFPLIFLLDSSATFFWYSMMPPRFNHIGVFVGFIFFETAIVTTFTAAPMFALSLQLLFFQNISTTISSHLKIYRCVNIPQEQIILTLNACKTLQLEVQNFNEIFSYVIFTFKVAALTVNILSIFVAIKTFRVYPVFAVANLLLAADVSTMFTVLYDQTFWIPSQLKRLKRTVMYALVRIQPPSGIFPKIALHTLRSIPAVGIKVGDFHLFERASTPNFVNFVKRSLQGVLLTFPTSA</sequence>
<dbReference type="Proteomes" id="UP000708208">
    <property type="component" value="Unassembled WGS sequence"/>
</dbReference>
<gene>
    <name evidence="2" type="ORF">AFUS01_LOCUS22141</name>
</gene>
<name>A0A8J2P6F9_9HEXA</name>
<keyword evidence="3" id="KW-1185">Reference proteome</keyword>
<dbReference type="AlphaFoldDB" id="A0A8J2P6F9"/>
<protein>
    <submittedName>
        <fullName evidence="2">Uncharacterized protein</fullName>
    </submittedName>
</protein>
<keyword evidence="1" id="KW-0812">Transmembrane</keyword>
<comment type="caution">
    <text evidence="2">The sequence shown here is derived from an EMBL/GenBank/DDBJ whole genome shotgun (WGS) entry which is preliminary data.</text>
</comment>